<organism evidence="1 2">
    <name type="scientific">Candidatus Borreliella tachyglossi</name>
    <dbReference type="NCBI Taxonomy" id="1964448"/>
    <lineage>
        <taxon>Bacteria</taxon>
        <taxon>Pseudomonadati</taxon>
        <taxon>Spirochaetota</taxon>
        <taxon>Spirochaetia</taxon>
        <taxon>Spirochaetales</taxon>
        <taxon>Borreliaceae</taxon>
        <taxon>Borreliella</taxon>
    </lineage>
</organism>
<name>A0A2S1LXQ7_9SPIR</name>
<dbReference type="OrthoDB" id="350117at2"/>
<protein>
    <submittedName>
        <fullName evidence="1">Uncharacterized protein</fullName>
    </submittedName>
</protein>
<evidence type="ECO:0000313" key="2">
    <source>
        <dbReference type="Proteomes" id="UP000244655"/>
    </source>
</evidence>
<dbReference type="AlphaFoldDB" id="A0A2S1LXQ7"/>
<dbReference type="EMBL" id="CP025785">
    <property type="protein sequence ID" value="AWG43060.1"/>
    <property type="molecule type" value="Genomic_DNA"/>
</dbReference>
<reference evidence="1 2" key="1">
    <citation type="submission" date="2018-01" db="EMBL/GenBank/DDBJ databases">
        <title>Genome sequence of Borrelia tachyglossi.</title>
        <authorList>
            <person name="Gofton A.W."/>
        </authorList>
    </citation>
    <scope>NUCLEOTIDE SEQUENCE [LARGE SCALE GENOMIC DNA]</scope>
    <source>
        <strain evidence="1 2">Bc-F10-1268</strain>
    </source>
</reference>
<evidence type="ECO:0000313" key="1">
    <source>
        <dbReference type="EMBL" id="AWG43060.1"/>
    </source>
</evidence>
<proteinExistence type="predicted"/>
<dbReference type="Proteomes" id="UP000244655">
    <property type="component" value="Chromosome"/>
</dbReference>
<accession>A0A2S1LXQ7</accession>
<dbReference type="RefSeq" id="WP_108729459.1">
    <property type="nucleotide sequence ID" value="NZ_CP025785.1"/>
</dbReference>
<gene>
    <name evidence="1" type="ORF">CR532_03700</name>
</gene>
<sequence>MNKNDISIYASIDRLPKDSRDRLIREIKKNLSLNSSGLFTNNSNRLDSDSAAQVEDYLSEHFMGESFLVRVWICILNFFQRERRKEDIYKIYILKRLENSVNYVYKNPVIDFRKGYLHMGFVEMFFALYRHSVKLKEFFRMLENGNVVEQTMLEVIQSKIPNFKHKMEDFLESGEYEKFLKKEKSQNDLEEAIKAKISNYINSISLQTYKMVEDIFEFFYVLNSFAFFPYKSFFSFFNIEFLDDIENLDAVNLDNAISASFESVDKYFSGLFDLLHTLRSIEVNEDILRIIIKNYFFIMESDEDGILSEESLLKVDSAFKSIVSIMSKIISLAKTLPYLDVFKIYYKNPVLKPKKYIPYLDIRSFYENILFLNVNGQIVKKHSSTLKALMNREIKSLIKNYSVILDVNNLIFKGIDLEYSNFKKLYFLNEFFKTIYDITMMEVLKIVNNVVLVNNVDLRNSFISLEKNINTLRKEIYDVCFELHYRNEEYEKYKRDDKDDDSYREKILERCLNEINTIESLVINFTDYFIDLKKKYVALLENNNALIQSALNISYKLSAVDNEKISLAFVIGNVLSIVSQALFIVENL</sequence>
<keyword evidence="2" id="KW-1185">Reference proteome</keyword>